<keyword evidence="2" id="KW-0479">Metal-binding</keyword>
<feature type="region of interest" description="Disordered" evidence="6">
    <location>
        <begin position="107"/>
        <end position="146"/>
    </location>
</feature>
<dbReference type="PANTHER" id="PTHR47338:SF23">
    <property type="entry name" value="ZN(II)2CYS6 TRANSCRIPTION FACTOR (EUROFUNG)"/>
    <property type="match status" value="1"/>
</dbReference>
<dbReference type="Proteomes" id="UP000054321">
    <property type="component" value="Unassembled WGS sequence"/>
</dbReference>
<dbReference type="CDD" id="cd12148">
    <property type="entry name" value="fungal_TF_MHR"/>
    <property type="match status" value="1"/>
</dbReference>
<feature type="region of interest" description="Disordered" evidence="6">
    <location>
        <begin position="1"/>
        <end position="29"/>
    </location>
</feature>
<feature type="compositionally biased region" description="Polar residues" evidence="6">
    <location>
        <begin position="109"/>
        <end position="127"/>
    </location>
</feature>
<dbReference type="PROSITE" id="PS00463">
    <property type="entry name" value="ZN2_CY6_FUNGAL_1"/>
    <property type="match status" value="1"/>
</dbReference>
<evidence type="ECO:0000256" key="6">
    <source>
        <dbReference type="SAM" id="MobiDB-lite"/>
    </source>
</evidence>
<keyword evidence="3" id="KW-0805">Transcription regulation</keyword>
<dbReference type="Gene3D" id="4.10.240.10">
    <property type="entry name" value="Zn(2)-C6 fungal-type DNA-binding domain"/>
    <property type="match status" value="1"/>
</dbReference>
<dbReference type="GO" id="GO:0000981">
    <property type="term" value="F:DNA-binding transcription factor activity, RNA polymerase II-specific"/>
    <property type="evidence" value="ECO:0007669"/>
    <property type="project" value="InterPro"/>
</dbReference>
<evidence type="ECO:0000313" key="8">
    <source>
        <dbReference type="EMBL" id="KIM99058.1"/>
    </source>
</evidence>
<feature type="compositionally biased region" description="Polar residues" evidence="6">
    <location>
        <begin position="10"/>
        <end position="22"/>
    </location>
</feature>
<dbReference type="STRING" id="913774.A0A0C3CJ27"/>
<feature type="domain" description="Zn(2)-C6 fungal-type" evidence="7">
    <location>
        <begin position="29"/>
        <end position="59"/>
    </location>
</feature>
<name>A0A0C3CJ27_OIDMZ</name>
<dbReference type="HOGENOM" id="CLU_009941_0_0_1"/>
<comment type="subcellular location">
    <subcellularLocation>
        <location evidence="1">Nucleus</location>
    </subcellularLocation>
</comment>
<dbReference type="PANTHER" id="PTHR47338">
    <property type="entry name" value="ZN(II)2CYS6 TRANSCRIPTION FACTOR (EUROFUNG)-RELATED"/>
    <property type="match status" value="1"/>
</dbReference>
<evidence type="ECO:0000256" key="3">
    <source>
        <dbReference type="ARBA" id="ARBA00023015"/>
    </source>
</evidence>
<evidence type="ECO:0000256" key="5">
    <source>
        <dbReference type="ARBA" id="ARBA00023242"/>
    </source>
</evidence>
<dbReference type="GO" id="GO:0003677">
    <property type="term" value="F:DNA binding"/>
    <property type="evidence" value="ECO:0007669"/>
    <property type="project" value="InterPro"/>
</dbReference>
<keyword evidence="9" id="KW-1185">Reference proteome</keyword>
<feature type="region of interest" description="Disordered" evidence="6">
    <location>
        <begin position="660"/>
        <end position="741"/>
    </location>
</feature>
<keyword evidence="4" id="KW-0804">Transcription</keyword>
<dbReference type="GO" id="GO:0005634">
    <property type="term" value="C:nucleus"/>
    <property type="evidence" value="ECO:0007669"/>
    <property type="project" value="UniProtKB-SubCell"/>
</dbReference>
<evidence type="ECO:0000256" key="4">
    <source>
        <dbReference type="ARBA" id="ARBA00023163"/>
    </source>
</evidence>
<evidence type="ECO:0000256" key="2">
    <source>
        <dbReference type="ARBA" id="ARBA00022723"/>
    </source>
</evidence>
<keyword evidence="5" id="KW-0539">Nucleus</keyword>
<reference evidence="9" key="2">
    <citation type="submission" date="2015-01" db="EMBL/GenBank/DDBJ databases">
        <title>Evolutionary Origins and Diversification of the Mycorrhizal Mutualists.</title>
        <authorList>
            <consortium name="DOE Joint Genome Institute"/>
            <consortium name="Mycorrhizal Genomics Consortium"/>
            <person name="Kohler A."/>
            <person name="Kuo A."/>
            <person name="Nagy L.G."/>
            <person name="Floudas D."/>
            <person name="Copeland A."/>
            <person name="Barry K.W."/>
            <person name="Cichocki N."/>
            <person name="Veneault-Fourrey C."/>
            <person name="LaButti K."/>
            <person name="Lindquist E.A."/>
            <person name="Lipzen A."/>
            <person name="Lundell T."/>
            <person name="Morin E."/>
            <person name="Murat C."/>
            <person name="Riley R."/>
            <person name="Ohm R."/>
            <person name="Sun H."/>
            <person name="Tunlid A."/>
            <person name="Henrissat B."/>
            <person name="Grigoriev I.V."/>
            <person name="Hibbett D.S."/>
            <person name="Martin F."/>
        </authorList>
    </citation>
    <scope>NUCLEOTIDE SEQUENCE [LARGE SCALE GENOMIC DNA]</scope>
    <source>
        <strain evidence="9">Zn</strain>
    </source>
</reference>
<evidence type="ECO:0000313" key="9">
    <source>
        <dbReference type="Proteomes" id="UP000054321"/>
    </source>
</evidence>
<dbReference type="InterPro" id="IPR036864">
    <property type="entry name" value="Zn2-C6_fun-type_DNA-bd_sf"/>
</dbReference>
<proteinExistence type="predicted"/>
<dbReference type="OrthoDB" id="4456959at2759"/>
<dbReference type="PROSITE" id="PS50048">
    <property type="entry name" value="ZN2_CY6_FUNGAL_2"/>
    <property type="match status" value="1"/>
</dbReference>
<gene>
    <name evidence="8" type="ORF">OIDMADRAFT_181522</name>
</gene>
<sequence length="824" mass="91960">MDSGSGEWSGGSQRPPLQTSSGQDDENPACQSCRRRKLKCSRELPLCSNCIRFASECLYDKKQKPGMKPGAVESLSRRLEVLEKILLDSEGNQKPLACNAASHAVNGGQPLNSNPSVGHTEGNSFLNEESHVDSGPQLGLSRKRKRQAQDYESLSESWDLSDYTDTLSALPPQRTLDAILDTYFKVIHPWVPLIHEGRFRARLENSNKRLKYCVVLHALVAITMKHVKFDDYGMSKEEAIRQIRRSRNVVMLSGMDSLSVENLQALVLIAFDYMGSGQDSKAWSIIGSLTRTVEYLQLTVEPDDAQGQPLLRPRILLPKPESALEAEERRRVFWNVFLLDRFCSLTSGWSTSLTSDDVRRRLPCEGGIWRRGEYVITPYFGIWSKSAAKIGTSIAYISPLYPPNEIDPATAASPSDSNAGSSVVDKSKLGALAYRIEATESLNQVTSFFLQQRVDFRNRQEVGSWLTRFKELDLRLVHWKMFLPQRWKDSNISRDVSFVSMDPNLTVAHLNHNASMILLHQHIAYPPVDWSGIVKLPSSCSAETCQLAAVEIASIAKKFLTHTPGIVTGQFPFSAFIAARVLLVHWRYNDANLSLEFFSIIESLKEMSKRWQDYLLEDNEALDRADLDAAAKYALKLEELHARCMTDKNYRMDIFGYSDETPKSTGSSGSPSAVSRHDASPSSQSSHIRTQSLNQHTAETTGATPRSSFNHGRPMYPIQSQSSPAGQFNPQSGRLPSVDRHNMVSPSSGMRMNLTEGGNHTGSTPGGMSNPGLMNMNYPGEMMDDELTAMSHVLLGQQFLEMDRVITLDGTDFDIDMSSWGNMH</sequence>
<dbReference type="CDD" id="cd00067">
    <property type="entry name" value="GAL4"/>
    <property type="match status" value="1"/>
</dbReference>
<dbReference type="InterPro" id="IPR001138">
    <property type="entry name" value="Zn2Cys6_DnaBD"/>
</dbReference>
<dbReference type="InterPro" id="IPR007219">
    <property type="entry name" value="XnlR_reg_dom"/>
</dbReference>
<protein>
    <recommendedName>
        <fullName evidence="7">Zn(2)-C6 fungal-type domain-containing protein</fullName>
    </recommendedName>
</protein>
<dbReference type="AlphaFoldDB" id="A0A0C3CJ27"/>
<dbReference type="EMBL" id="KN832879">
    <property type="protein sequence ID" value="KIM99058.1"/>
    <property type="molecule type" value="Genomic_DNA"/>
</dbReference>
<dbReference type="SUPFAM" id="SSF57701">
    <property type="entry name" value="Zn2/Cys6 DNA-binding domain"/>
    <property type="match status" value="1"/>
</dbReference>
<dbReference type="InterPro" id="IPR050815">
    <property type="entry name" value="TF_fung"/>
</dbReference>
<feature type="compositionally biased region" description="Low complexity" evidence="6">
    <location>
        <begin position="663"/>
        <end position="672"/>
    </location>
</feature>
<dbReference type="InParanoid" id="A0A0C3CJ27"/>
<reference evidence="8 9" key="1">
    <citation type="submission" date="2014-04" db="EMBL/GenBank/DDBJ databases">
        <authorList>
            <consortium name="DOE Joint Genome Institute"/>
            <person name="Kuo A."/>
            <person name="Martino E."/>
            <person name="Perotto S."/>
            <person name="Kohler A."/>
            <person name="Nagy L.G."/>
            <person name="Floudas D."/>
            <person name="Copeland A."/>
            <person name="Barry K.W."/>
            <person name="Cichocki N."/>
            <person name="Veneault-Fourrey C."/>
            <person name="LaButti K."/>
            <person name="Lindquist E.A."/>
            <person name="Lipzen A."/>
            <person name="Lundell T."/>
            <person name="Morin E."/>
            <person name="Murat C."/>
            <person name="Sun H."/>
            <person name="Tunlid A."/>
            <person name="Henrissat B."/>
            <person name="Grigoriev I.V."/>
            <person name="Hibbett D.S."/>
            <person name="Martin F."/>
            <person name="Nordberg H.P."/>
            <person name="Cantor M.N."/>
            <person name="Hua S.X."/>
        </authorList>
    </citation>
    <scope>NUCLEOTIDE SEQUENCE [LARGE SCALE GENOMIC DNA]</scope>
    <source>
        <strain evidence="8 9">Zn</strain>
    </source>
</reference>
<dbReference type="Pfam" id="PF04082">
    <property type="entry name" value="Fungal_trans"/>
    <property type="match status" value="1"/>
</dbReference>
<organism evidence="8 9">
    <name type="scientific">Oidiodendron maius (strain Zn)</name>
    <dbReference type="NCBI Taxonomy" id="913774"/>
    <lineage>
        <taxon>Eukaryota</taxon>
        <taxon>Fungi</taxon>
        <taxon>Dikarya</taxon>
        <taxon>Ascomycota</taxon>
        <taxon>Pezizomycotina</taxon>
        <taxon>Leotiomycetes</taxon>
        <taxon>Leotiomycetes incertae sedis</taxon>
        <taxon>Myxotrichaceae</taxon>
        <taxon>Oidiodendron</taxon>
    </lineage>
</organism>
<evidence type="ECO:0000259" key="7">
    <source>
        <dbReference type="PROSITE" id="PS50048"/>
    </source>
</evidence>
<dbReference type="GO" id="GO:0006351">
    <property type="term" value="P:DNA-templated transcription"/>
    <property type="evidence" value="ECO:0007669"/>
    <property type="project" value="InterPro"/>
</dbReference>
<dbReference type="SMART" id="SM00906">
    <property type="entry name" value="Fungal_trans"/>
    <property type="match status" value="1"/>
</dbReference>
<dbReference type="GO" id="GO:0008270">
    <property type="term" value="F:zinc ion binding"/>
    <property type="evidence" value="ECO:0007669"/>
    <property type="project" value="InterPro"/>
</dbReference>
<evidence type="ECO:0000256" key="1">
    <source>
        <dbReference type="ARBA" id="ARBA00004123"/>
    </source>
</evidence>
<dbReference type="Pfam" id="PF00172">
    <property type="entry name" value="Zn_clus"/>
    <property type="match status" value="1"/>
</dbReference>
<accession>A0A0C3CJ27</accession>
<dbReference type="SMART" id="SM00066">
    <property type="entry name" value="GAL4"/>
    <property type="match status" value="1"/>
</dbReference>
<feature type="compositionally biased region" description="Polar residues" evidence="6">
    <location>
        <begin position="680"/>
        <end position="710"/>
    </location>
</feature>
<feature type="compositionally biased region" description="Polar residues" evidence="6">
    <location>
        <begin position="718"/>
        <end position="734"/>
    </location>
</feature>